<gene>
    <name evidence="2" type="ORF">WIS52_22840</name>
</gene>
<feature type="region of interest" description="Disordered" evidence="1">
    <location>
        <begin position="226"/>
        <end position="253"/>
    </location>
</feature>
<feature type="compositionally biased region" description="Low complexity" evidence="1">
    <location>
        <begin position="39"/>
        <end position="54"/>
    </location>
</feature>
<keyword evidence="3" id="KW-1185">Reference proteome</keyword>
<dbReference type="InterPro" id="IPR053137">
    <property type="entry name" value="NLR-like"/>
</dbReference>
<dbReference type="Pfam" id="PF13374">
    <property type="entry name" value="TPR_10"/>
    <property type="match status" value="2"/>
</dbReference>
<reference evidence="2 3" key="1">
    <citation type="submission" date="2024-03" db="EMBL/GenBank/DDBJ databases">
        <title>Draft genome sequence of Pseudonocardia nematodicida JCM 31783.</title>
        <authorList>
            <person name="Butdee W."/>
            <person name="Duangmal K."/>
        </authorList>
    </citation>
    <scope>NUCLEOTIDE SEQUENCE [LARGE SCALE GENOMIC DNA]</scope>
    <source>
        <strain evidence="2 3">JCM 31783</strain>
    </source>
</reference>
<dbReference type="Gene3D" id="1.25.40.10">
    <property type="entry name" value="Tetratricopeptide repeat domain"/>
    <property type="match status" value="1"/>
</dbReference>
<dbReference type="PANTHER" id="PTHR46082">
    <property type="entry name" value="ATP/GTP-BINDING PROTEIN-RELATED"/>
    <property type="match status" value="1"/>
</dbReference>
<dbReference type="PANTHER" id="PTHR46082:SF6">
    <property type="entry name" value="AAA+ ATPASE DOMAIN-CONTAINING PROTEIN-RELATED"/>
    <property type="match status" value="1"/>
</dbReference>
<evidence type="ECO:0000313" key="2">
    <source>
        <dbReference type="EMBL" id="MEQ3553318.1"/>
    </source>
</evidence>
<dbReference type="Proteomes" id="UP001494902">
    <property type="component" value="Unassembled WGS sequence"/>
</dbReference>
<organism evidence="2 3">
    <name type="scientific">Pseudonocardia nematodicida</name>
    <dbReference type="NCBI Taxonomy" id="1206997"/>
    <lineage>
        <taxon>Bacteria</taxon>
        <taxon>Bacillati</taxon>
        <taxon>Actinomycetota</taxon>
        <taxon>Actinomycetes</taxon>
        <taxon>Pseudonocardiales</taxon>
        <taxon>Pseudonocardiaceae</taxon>
        <taxon>Pseudonocardia</taxon>
    </lineage>
</organism>
<feature type="compositionally biased region" description="Low complexity" evidence="1">
    <location>
        <begin position="12"/>
        <end position="29"/>
    </location>
</feature>
<evidence type="ECO:0000256" key="1">
    <source>
        <dbReference type="SAM" id="MobiDB-lite"/>
    </source>
</evidence>
<dbReference type="InterPro" id="IPR011990">
    <property type="entry name" value="TPR-like_helical_dom_sf"/>
</dbReference>
<evidence type="ECO:0000313" key="3">
    <source>
        <dbReference type="Proteomes" id="UP001494902"/>
    </source>
</evidence>
<feature type="compositionally biased region" description="Pro residues" evidence="1">
    <location>
        <begin position="229"/>
        <end position="241"/>
    </location>
</feature>
<protein>
    <submittedName>
        <fullName evidence="2">Tetratricopeptide repeat protein</fullName>
    </submittedName>
</protein>
<sequence length="280" mass="28953">MSTGESVATGSAFPRPGPAAAQPGDGARAVLRERHDRAAAAVRDAAHTDPAGAPAGAALREATRRLEQVLTAARRDLGPRDTDTLVVEGSLAVAYLLGDAETRGLELAGHNLAAREYVLGPDHPASLAAADALAAAFRLVGRPDEAVRRHDDVVTRRRRVLGDAHPDTLAARAALALAQADTGDLHGAANRLVAAAGTAERALGPEHPLTARLRDLLDELREAVAAEPAPLPTGRPHPGPAPAAGADDRTALIPPVVPAPPEETRLLFLDRPSGPLPVIR</sequence>
<comment type="caution">
    <text evidence="2">The sequence shown here is derived from an EMBL/GenBank/DDBJ whole genome shotgun (WGS) entry which is preliminary data.</text>
</comment>
<dbReference type="RefSeq" id="WP_349300389.1">
    <property type="nucleotide sequence ID" value="NZ_JBEDNQ010000010.1"/>
</dbReference>
<accession>A0ABV1KHB6</accession>
<name>A0ABV1KHB6_9PSEU</name>
<dbReference type="EMBL" id="JBEDNQ010000010">
    <property type="protein sequence ID" value="MEQ3553318.1"/>
    <property type="molecule type" value="Genomic_DNA"/>
</dbReference>
<feature type="region of interest" description="Disordered" evidence="1">
    <location>
        <begin position="1"/>
        <end position="54"/>
    </location>
</feature>
<proteinExistence type="predicted"/>